<organism evidence="1 2">
    <name type="scientific">Trichoderma longibrachiatum ATCC 18648</name>
    <dbReference type="NCBI Taxonomy" id="983965"/>
    <lineage>
        <taxon>Eukaryota</taxon>
        <taxon>Fungi</taxon>
        <taxon>Dikarya</taxon>
        <taxon>Ascomycota</taxon>
        <taxon>Pezizomycotina</taxon>
        <taxon>Sordariomycetes</taxon>
        <taxon>Hypocreomycetidae</taxon>
        <taxon>Hypocreales</taxon>
        <taxon>Hypocreaceae</taxon>
        <taxon>Trichoderma</taxon>
    </lineage>
</organism>
<accession>A0A2T4C3W3</accession>
<name>A0A2T4C3W3_TRILO</name>
<dbReference type="EMBL" id="KZ679132">
    <property type="protein sequence ID" value="PTB76224.1"/>
    <property type="molecule type" value="Genomic_DNA"/>
</dbReference>
<proteinExistence type="predicted"/>
<protein>
    <submittedName>
        <fullName evidence="1">Uncharacterized protein</fullName>
    </submittedName>
</protein>
<evidence type="ECO:0000313" key="1">
    <source>
        <dbReference type="EMBL" id="PTB76224.1"/>
    </source>
</evidence>
<reference evidence="1 2" key="1">
    <citation type="submission" date="2016-07" db="EMBL/GenBank/DDBJ databases">
        <title>Multiple horizontal gene transfer events from other fungi enriched the ability of initially mycotrophic Trichoderma (Ascomycota) to feed on dead plant biomass.</title>
        <authorList>
            <consortium name="DOE Joint Genome Institute"/>
            <person name="Aerts A."/>
            <person name="Atanasova L."/>
            <person name="Chenthamara K."/>
            <person name="Zhang J."/>
            <person name="Grujic M."/>
            <person name="Henrissat B."/>
            <person name="Kuo A."/>
            <person name="Salamov A."/>
            <person name="Lipzen A."/>
            <person name="Labutti K."/>
            <person name="Barry K."/>
            <person name="Miao Y."/>
            <person name="Rahimi M.J."/>
            <person name="Shen Q."/>
            <person name="Grigoriev I.V."/>
            <person name="Kubicek C.P."/>
            <person name="Druzhinina I.S."/>
        </authorList>
    </citation>
    <scope>NUCLEOTIDE SEQUENCE [LARGE SCALE GENOMIC DNA]</scope>
    <source>
        <strain evidence="1 2">ATCC 18648</strain>
    </source>
</reference>
<keyword evidence="2" id="KW-1185">Reference proteome</keyword>
<evidence type="ECO:0000313" key="2">
    <source>
        <dbReference type="Proteomes" id="UP000240760"/>
    </source>
</evidence>
<dbReference type="AlphaFoldDB" id="A0A2T4C3W3"/>
<dbReference type="Proteomes" id="UP000240760">
    <property type="component" value="Unassembled WGS sequence"/>
</dbReference>
<sequence length="218" mass="24462">MTTLHQYPQIRELDANGASSATIWCIRGHCSPKASIRAANAPDCRELHYSAISYRRTGSRKRRFDSGTSRLPRVSQCLCCSRSQTAALGSFRWPLHIQSFGQAGWIVWLQPTKTCSSAAAKCNPSFCLSALLGSDTAMVVVQIYGCDHGRQLCRKVPTCGEPRSRPGQRSVLDLFFSPQHHTRLPRHVVCTAKRLPKVSSQPSSWALQNRYCKRRCRR</sequence>
<dbReference type="OrthoDB" id="10540202at2759"/>
<gene>
    <name evidence="1" type="ORF">M440DRAFT_1248441</name>
</gene>